<comment type="caution">
    <text evidence="5">The sequence shown here is derived from an EMBL/GenBank/DDBJ whole genome shotgun (WGS) entry which is preliminary data.</text>
</comment>
<dbReference type="PANTHER" id="PTHR44942:SF4">
    <property type="entry name" value="METHYLTRANSFERASE TYPE 11 DOMAIN-CONTAINING PROTEIN"/>
    <property type="match status" value="1"/>
</dbReference>
<dbReference type="RefSeq" id="WP_172244120.1">
    <property type="nucleotide sequence ID" value="NZ_BMDD01000003.1"/>
</dbReference>
<proteinExistence type="inferred from homology"/>
<dbReference type="Pfam" id="PF08241">
    <property type="entry name" value="Methyltransf_11"/>
    <property type="match status" value="1"/>
</dbReference>
<accession>A0ABQ1ZX80</accession>
<keyword evidence="6" id="KW-1185">Reference proteome</keyword>
<evidence type="ECO:0000256" key="3">
    <source>
        <dbReference type="ARBA" id="ARBA00022679"/>
    </source>
</evidence>
<reference evidence="6" key="1">
    <citation type="journal article" date="2019" name="Int. J. Syst. Evol. Microbiol.">
        <title>The Global Catalogue of Microorganisms (GCM) 10K type strain sequencing project: providing services to taxonomists for standard genome sequencing and annotation.</title>
        <authorList>
            <consortium name="The Broad Institute Genomics Platform"/>
            <consortium name="The Broad Institute Genome Sequencing Center for Infectious Disease"/>
            <person name="Wu L."/>
            <person name="Ma J."/>
        </authorList>
    </citation>
    <scope>NUCLEOTIDE SEQUENCE [LARGE SCALE GENOMIC DNA]</scope>
    <source>
        <strain evidence="6">CCM 8702</strain>
    </source>
</reference>
<dbReference type="Proteomes" id="UP000605427">
    <property type="component" value="Unassembled WGS sequence"/>
</dbReference>
<evidence type="ECO:0000256" key="1">
    <source>
        <dbReference type="ARBA" id="ARBA00008361"/>
    </source>
</evidence>
<dbReference type="PANTHER" id="PTHR44942">
    <property type="entry name" value="METHYLTRANSF_11 DOMAIN-CONTAINING PROTEIN"/>
    <property type="match status" value="1"/>
</dbReference>
<dbReference type="EMBL" id="BMDD01000003">
    <property type="protein sequence ID" value="GGH79489.1"/>
    <property type="molecule type" value="Genomic_DNA"/>
</dbReference>
<gene>
    <name evidence="5" type="ORF">GCM10007362_26360</name>
</gene>
<dbReference type="SUPFAM" id="SSF53335">
    <property type="entry name" value="S-adenosyl-L-methionine-dependent methyltransferases"/>
    <property type="match status" value="1"/>
</dbReference>
<evidence type="ECO:0000256" key="2">
    <source>
        <dbReference type="ARBA" id="ARBA00022603"/>
    </source>
</evidence>
<dbReference type="InterPro" id="IPR029063">
    <property type="entry name" value="SAM-dependent_MTases_sf"/>
</dbReference>
<name>A0ABQ1ZX80_9BACL</name>
<dbReference type="InterPro" id="IPR013216">
    <property type="entry name" value="Methyltransf_11"/>
</dbReference>
<feature type="domain" description="Methyltransferase type 11" evidence="4">
    <location>
        <begin position="47"/>
        <end position="142"/>
    </location>
</feature>
<protein>
    <recommendedName>
        <fullName evidence="4">Methyltransferase type 11 domain-containing protein</fullName>
    </recommendedName>
</protein>
<keyword evidence="3" id="KW-0808">Transferase</keyword>
<sequence>MLEHIRKNNVERFAGFGELYDRNRPAAPQEVIRLLETYLEGTPRHVVDVGCGTGLSTFLWLGRAQEIVGIEPSTDMRKVAEAKYLAAGSPEELTFREGFSDDLKLEDGWADLITCSQSFHWMNPQPTLSEFARVLRPGGIFAAYDCDWPPVLNADVEAAYEQLSALADRRVRELSHETEQAHKWPKDEHLRQIRDSGRFRYAREIVFHNREICDAQRYTRIALSQGGTQGAIKRGAKDVKAAAEEFGRVADAFFAGEEKEVLFSYRMRLGVK</sequence>
<dbReference type="InterPro" id="IPR051052">
    <property type="entry name" value="Diverse_substrate_MTase"/>
</dbReference>
<evidence type="ECO:0000313" key="6">
    <source>
        <dbReference type="Proteomes" id="UP000605427"/>
    </source>
</evidence>
<comment type="similarity">
    <text evidence="1">Belongs to the methyltransferase superfamily.</text>
</comment>
<organism evidence="5 6">
    <name type="scientific">Saccharibacillus endophyticus</name>
    <dbReference type="NCBI Taxonomy" id="2060666"/>
    <lineage>
        <taxon>Bacteria</taxon>
        <taxon>Bacillati</taxon>
        <taxon>Bacillota</taxon>
        <taxon>Bacilli</taxon>
        <taxon>Bacillales</taxon>
        <taxon>Paenibacillaceae</taxon>
        <taxon>Saccharibacillus</taxon>
    </lineage>
</organism>
<evidence type="ECO:0000313" key="5">
    <source>
        <dbReference type="EMBL" id="GGH79489.1"/>
    </source>
</evidence>
<evidence type="ECO:0000259" key="4">
    <source>
        <dbReference type="Pfam" id="PF08241"/>
    </source>
</evidence>
<dbReference type="Gene3D" id="3.40.50.150">
    <property type="entry name" value="Vaccinia Virus protein VP39"/>
    <property type="match status" value="1"/>
</dbReference>
<dbReference type="CDD" id="cd02440">
    <property type="entry name" value="AdoMet_MTases"/>
    <property type="match status" value="1"/>
</dbReference>
<keyword evidence="2" id="KW-0489">Methyltransferase</keyword>